<dbReference type="InterPro" id="IPR045276">
    <property type="entry name" value="YbiO_bact"/>
</dbReference>
<dbReference type="InterPro" id="IPR010920">
    <property type="entry name" value="LSM_dom_sf"/>
</dbReference>
<keyword evidence="4" id="KW-1003">Cell membrane</keyword>
<comment type="caution">
    <text evidence="11">The sequence shown here is derived from an EMBL/GenBank/DDBJ whole genome shotgun (WGS) entry which is preliminary data.</text>
</comment>
<feature type="region of interest" description="Disordered" evidence="8">
    <location>
        <begin position="416"/>
        <end position="522"/>
    </location>
</feature>
<evidence type="ECO:0000313" key="12">
    <source>
        <dbReference type="Proteomes" id="UP001139336"/>
    </source>
</evidence>
<evidence type="ECO:0000256" key="4">
    <source>
        <dbReference type="ARBA" id="ARBA00022475"/>
    </source>
</evidence>
<keyword evidence="5 9" id="KW-0812">Transmembrane</keyword>
<feature type="compositionally biased region" description="Pro residues" evidence="8">
    <location>
        <begin position="422"/>
        <end position="437"/>
    </location>
</feature>
<dbReference type="PANTHER" id="PTHR30460:SF0">
    <property type="entry name" value="MODERATE CONDUCTANCE MECHANOSENSITIVE CHANNEL YBIO"/>
    <property type="match status" value="1"/>
</dbReference>
<feature type="transmembrane region" description="Helical" evidence="9">
    <location>
        <begin position="16"/>
        <end position="37"/>
    </location>
</feature>
<organism evidence="11 12">
    <name type="scientific">Corynebacterium uropygiale</name>
    <dbReference type="NCBI Taxonomy" id="1775911"/>
    <lineage>
        <taxon>Bacteria</taxon>
        <taxon>Bacillati</taxon>
        <taxon>Actinomycetota</taxon>
        <taxon>Actinomycetes</taxon>
        <taxon>Mycobacteriales</taxon>
        <taxon>Corynebacteriaceae</taxon>
        <taxon>Corynebacterium</taxon>
    </lineage>
</organism>
<feature type="transmembrane region" description="Helical" evidence="9">
    <location>
        <begin position="105"/>
        <end position="132"/>
    </location>
</feature>
<sequence>MSIGEFIPIQFILLRAWNWIVSTGINLALLIALMLLVPRLGRFALFWIQRRIENRPSTSAADSADDKTQLAIAGVAVYIGQLILYFLLFVFLLKTLGFSLTGAAIPATVASAAIGLGAQSIIADFLAGFFILTEKQFGVGDWVRFEGNGIEAEGTVIQVTMRATQIRTLAEETVLIPNSTARVCINASNHWSRAVVNIPVPLLGSSSVDEAIERSERAAQRALDRPEVKKELLGELVSQPAVKIEPPTTVGMPWLMTMRFMVQATAGNHWMVERAIRRSILDEFWAEYGSATTTSGRLQTDAALLTPAPEEEPAPATAQQPDLPPTEQLRMDPAAQETSILPALTPDAQDGDSAGADTEEKDAAAGRRHAPTHGPRAWLTLHGWVRPSTSLLAIGMLILLLLKALSLQTGEGSNDGILAPPSYQPPVSTPAPQPLPSPTYEEEPTTTAETEAPGQTYSTESSVEPSPGNTAPTTGEQPSNTPAPTQPGSTPEPSEGGGYHTNARGQSGTAGEPTPNRHQITG</sequence>
<comment type="similarity">
    <text evidence="3">Belongs to the MscS (TC 1.A.23) family.</text>
</comment>
<dbReference type="RefSeq" id="WP_236119033.1">
    <property type="nucleotide sequence ID" value="NZ_JAKGSI010000003.1"/>
</dbReference>
<evidence type="ECO:0000256" key="3">
    <source>
        <dbReference type="ARBA" id="ARBA00008017"/>
    </source>
</evidence>
<accession>A0A9X1QSZ6</accession>
<evidence type="ECO:0000256" key="9">
    <source>
        <dbReference type="SAM" id="Phobius"/>
    </source>
</evidence>
<evidence type="ECO:0000259" key="10">
    <source>
        <dbReference type="Pfam" id="PF00924"/>
    </source>
</evidence>
<evidence type="ECO:0000256" key="7">
    <source>
        <dbReference type="ARBA" id="ARBA00023136"/>
    </source>
</evidence>
<gene>
    <name evidence="11" type="ORF">L1O03_07405</name>
</gene>
<dbReference type="SUPFAM" id="SSF82861">
    <property type="entry name" value="Mechanosensitive channel protein MscS (YggB), transmembrane region"/>
    <property type="match status" value="1"/>
</dbReference>
<feature type="region of interest" description="Disordered" evidence="8">
    <location>
        <begin position="340"/>
        <end position="375"/>
    </location>
</feature>
<keyword evidence="7 9" id="KW-0472">Membrane</keyword>
<dbReference type="GO" id="GO:0008381">
    <property type="term" value="F:mechanosensitive monoatomic ion channel activity"/>
    <property type="evidence" value="ECO:0007669"/>
    <property type="project" value="InterPro"/>
</dbReference>
<comment type="subcellular location">
    <subcellularLocation>
        <location evidence="2">Cell membrane</location>
    </subcellularLocation>
    <subcellularLocation>
        <location evidence="1">Membrane</location>
        <topology evidence="1">Multi-pass membrane protein</topology>
    </subcellularLocation>
</comment>
<feature type="region of interest" description="Disordered" evidence="8">
    <location>
        <begin position="309"/>
        <end position="328"/>
    </location>
</feature>
<dbReference type="Pfam" id="PF00924">
    <property type="entry name" value="MS_channel_2nd"/>
    <property type="match status" value="1"/>
</dbReference>
<dbReference type="Gene3D" id="2.30.30.60">
    <property type="match status" value="1"/>
</dbReference>
<keyword evidence="12" id="KW-1185">Reference proteome</keyword>
<evidence type="ECO:0000256" key="2">
    <source>
        <dbReference type="ARBA" id="ARBA00004236"/>
    </source>
</evidence>
<protein>
    <submittedName>
        <fullName evidence="11">Mechanosensitive ion channel family protein</fullName>
    </submittedName>
</protein>
<dbReference type="InterPro" id="IPR023408">
    <property type="entry name" value="MscS_beta-dom_sf"/>
</dbReference>
<dbReference type="PANTHER" id="PTHR30460">
    <property type="entry name" value="MODERATE CONDUCTANCE MECHANOSENSITIVE CHANNEL YBIO"/>
    <property type="match status" value="1"/>
</dbReference>
<feature type="compositionally biased region" description="Low complexity" evidence="8">
    <location>
        <begin position="309"/>
        <end position="321"/>
    </location>
</feature>
<feature type="compositionally biased region" description="Polar residues" evidence="8">
    <location>
        <begin position="455"/>
        <end position="483"/>
    </location>
</feature>
<evidence type="ECO:0000256" key="1">
    <source>
        <dbReference type="ARBA" id="ARBA00004141"/>
    </source>
</evidence>
<dbReference type="Gene3D" id="1.10.287.1260">
    <property type="match status" value="1"/>
</dbReference>
<dbReference type="InterPro" id="IPR006685">
    <property type="entry name" value="MscS_channel_2nd"/>
</dbReference>
<keyword evidence="6 9" id="KW-1133">Transmembrane helix</keyword>
<reference evidence="11" key="1">
    <citation type="submission" date="2022-01" db="EMBL/GenBank/DDBJ databases">
        <title>Corynebacterium sp. nov isolated from isolated from the feces of the greater white-fronted geese (Anser albifrons) at Poyang Lake, PR China.</title>
        <authorList>
            <person name="Liu Q."/>
        </authorList>
    </citation>
    <scope>NUCLEOTIDE SEQUENCE</scope>
    <source>
        <strain evidence="11">JCM 32435</strain>
    </source>
</reference>
<name>A0A9X1QSZ6_9CORY</name>
<dbReference type="GO" id="GO:0005886">
    <property type="term" value="C:plasma membrane"/>
    <property type="evidence" value="ECO:0007669"/>
    <property type="project" value="UniProtKB-SubCell"/>
</dbReference>
<proteinExistence type="inferred from homology"/>
<dbReference type="Proteomes" id="UP001139336">
    <property type="component" value="Unassembled WGS sequence"/>
</dbReference>
<feature type="transmembrane region" description="Helical" evidence="9">
    <location>
        <begin position="70"/>
        <end position="93"/>
    </location>
</feature>
<dbReference type="SUPFAM" id="SSF50182">
    <property type="entry name" value="Sm-like ribonucleoproteins"/>
    <property type="match status" value="1"/>
</dbReference>
<evidence type="ECO:0000256" key="6">
    <source>
        <dbReference type="ARBA" id="ARBA00022989"/>
    </source>
</evidence>
<dbReference type="AlphaFoldDB" id="A0A9X1QSZ6"/>
<evidence type="ECO:0000313" key="11">
    <source>
        <dbReference type="EMBL" id="MCF4007004.1"/>
    </source>
</evidence>
<feature type="domain" description="Mechanosensitive ion channel MscS" evidence="10">
    <location>
        <begin position="121"/>
        <end position="180"/>
    </location>
</feature>
<evidence type="ECO:0000256" key="5">
    <source>
        <dbReference type="ARBA" id="ARBA00022692"/>
    </source>
</evidence>
<dbReference type="EMBL" id="JAKGSI010000003">
    <property type="protein sequence ID" value="MCF4007004.1"/>
    <property type="molecule type" value="Genomic_DNA"/>
</dbReference>
<dbReference type="InterPro" id="IPR011014">
    <property type="entry name" value="MscS_channel_TM-2"/>
</dbReference>
<evidence type="ECO:0000256" key="8">
    <source>
        <dbReference type="SAM" id="MobiDB-lite"/>
    </source>
</evidence>